<evidence type="ECO:0000256" key="3">
    <source>
        <dbReference type="ARBA" id="ARBA00022722"/>
    </source>
</evidence>
<dbReference type="InterPro" id="IPR036397">
    <property type="entry name" value="RNaseH_sf"/>
</dbReference>
<dbReference type="OrthoDB" id="5425374at2759"/>
<dbReference type="Pfam" id="PF17917">
    <property type="entry name" value="RT_RNaseH"/>
    <property type="match status" value="1"/>
</dbReference>
<dbReference type="InterPro" id="IPR041373">
    <property type="entry name" value="RT_RNaseH"/>
</dbReference>
<dbReference type="GO" id="GO:0003676">
    <property type="term" value="F:nucleic acid binding"/>
    <property type="evidence" value="ECO:0007669"/>
    <property type="project" value="InterPro"/>
</dbReference>
<reference evidence="8 9" key="1">
    <citation type="submission" date="2016-03" db="EMBL/GenBank/DDBJ databases">
        <title>The draft genome sequence of Fonsecaea nubica causative agent of cutaneous subcutaneous infection in human host.</title>
        <authorList>
            <person name="Costa F."/>
            <person name="Sybren D.H."/>
            <person name="Raittz R.T."/>
            <person name="Weiss V.A."/>
            <person name="Leao A.C."/>
            <person name="Gomes R."/>
            <person name="De Souza E.M."/>
            <person name="Pedrosa F.O."/>
            <person name="Steffens M.B."/>
            <person name="Bombassaro A."/>
            <person name="Tadra-Sfeir M.Z."/>
            <person name="Moreno L.F."/>
            <person name="Najafzadeh M.J."/>
            <person name="Felipe M.S."/>
            <person name="Teixeira M."/>
            <person name="Sun J."/>
            <person name="Xi L."/>
            <person name="Castro M.A."/>
            <person name="Vicente V.A."/>
        </authorList>
    </citation>
    <scope>NUCLEOTIDE SEQUENCE [LARGE SCALE GENOMIC DNA]</scope>
    <source>
        <strain evidence="8 9">CBS 269.64</strain>
    </source>
</reference>
<dbReference type="GO" id="GO:0004519">
    <property type="term" value="F:endonuclease activity"/>
    <property type="evidence" value="ECO:0007669"/>
    <property type="project" value="UniProtKB-KW"/>
</dbReference>
<gene>
    <name evidence="8" type="ORF">AYO20_11682</name>
</gene>
<dbReference type="AlphaFoldDB" id="A0A178BPA1"/>
<sequence>MQVDSVTGERRPTRYESGIWIKAELKYDALKREARALLKALKKFKRWLYTVHFVVEIDTITLAAQLNRQSTDLLGAVVNQWLAWIRKFDFEVRHVPGKKNVVADALSRRPPTEEDLREAEEEEEIDDWIEARILIVRGRLRPIKWGTSRRDFAIVRPVLFEDEYSEGSKQMAKYLQDQQRPRGMNNKDFKQLQKNSMNFFVRGGHLFRKPTANRPSRRVIDNENERRKILEAMYDDSGHFRREATYQRVSDRYF</sequence>
<dbReference type="EMBL" id="LVCJ01000182">
    <property type="protein sequence ID" value="OAL19054.1"/>
    <property type="molecule type" value="Genomic_DNA"/>
</dbReference>
<dbReference type="GeneID" id="34595056"/>
<keyword evidence="3" id="KW-0540">Nuclease</keyword>
<accession>A0A178BPA1</accession>
<evidence type="ECO:0000256" key="1">
    <source>
        <dbReference type="ARBA" id="ARBA00022679"/>
    </source>
</evidence>
<evidence type="ECO:0000256" key="2">
    <source>
        <dbReference type="ARBA" id="ARBA00022695"/>
    </source>
</evidence>
<keyword evidence="6" id="KW-0695">RNA-directed DNA polymerase</keyword>
<dbReference type="PANTHER" id="PTHR37984">
    <property type="entry name" value="PROTEIN CBG26694"/>
    <property type="match status" value="1"/>
</dbReference>
<dbReference type="Proteomes" id="UP000185904">
    <property type="component" value="Unassembled WGS sequence"/>
</dbReference>
<dbReference type="PANTHER" id="PTHR37984:SF5">
    <property type="entry name" value="PROTEIN NYNRIN-LIKE"/>
    <property type="match status" value="1"/>
</dbReference>
<dbReference type="GO" id="GO:0003964">
    <property type="term" value="F:RNA-directed DNA polymerase activity"/>
    <property type="evidence" value="ECO:0007669"/>
    <property type="project" value="UniProtKB-KW"/>
</dbReference>
<keyword evidence="5" id="KW-0378">Hydrolase</keyword>
<keyword evidence="9" id="KW-1185">Reference proteome</keyword>
<keyword evidence="2" id="KW-0548">Nucleotidyltransferase</keyword>
<comment type="caution">
    <text evidence="8">The sequence shown here is derived from an EMBL/GenBank/DDBJ whole genome shotgun (WGS) entry which is preliminary data.</text>
</comment>
<protein>
    <submittedName>
        <fullName evidence="8">Protein SEY1</fullName>
    </submittedName>
</protein>
<dbReference type="GO" id="GO:0016787">
    <property type="term" value="F:hydrolase activity"/>
    <property type="evidence" value="ECO:0007669"/>
    <property type="project" value="UniProtKB-KW"/>
</dbReference>
<evidence type="ECO:0000313" key="9">
    <source>
        <dbReference type="Proteomes" id="UP000185904"/>
    </source>
</evidence>
<dbReference type="InterPro" id="IPR050951">
    <property type="entry name" value="Retrovirus_Pol_polyprotein"/>
</dbReference>
<feature type="domain" description="Reverse transcriptase RNase H-like" evidence="7">
    <location>
        <begin position="6"/>
        <end position="87"/>
    </location>
</feature>
<dbReference type="RefSeq" id="XP_022494123.1">
    <property type="nucleotide sequence ID" value="XM_022649903.1"/>
</dbReference>
<dbReference type="SUPFAM" id="SSF56672">
    <property type="entry name" value="DNA/RNA polymerases"/>
    <property type="match status" value="1"/>
</dbReference>
<evidence type="ECO:0000259" key="7">
    <source>
        <dbReference type="Pfam" id="PF17917"/>
    </source>
</evidence>
<evidence type="ECO:0000256" key="5">
    <source>
        <dbReference type="ARBA" id="ARBA00022801"/>
    </source>
</evidence>
<keyword evidence="4" id="KW-0255">Endonuclease</keyword>
<organism evidence="8 9">
    <name type="scientific">Fonsecaea nubica</name>
    <dbReference type="NCBI Taxonomy" id="856822"/>
    <lineage>
        <taxon>Eukaryota</taxon>
        <taxon>Fungi</taxon>
        <taxon>Dikarya</taxon>
        <taxon>Ascomycota</taxon>
        <taxon>Pezizomycotina</taxon>
        <taxon>Eurotiomycetes</taxon>
        <taxon>Chaetothyriomycetidae</taxon>
        <taxon>Chaetothyriales</taxon>
        <taxon>Herpotrichiellaceae</taxon>
        <taxon>Fonsecaea</taxon>
    </lineage>
</organism>
<evidence type="ECO:0000313" key="8">
    <source>
        <dbReference type="EMBL" id="OAL19054.1"/>
    </source>
</evidence>
<name>A0A178BPA1_9EURO</name>
<evidence type="ECO:0000256" key="6">
    <source>
        <dbReference type="ARBA" id="ARBA00022918"/>
    </source>
</evidence>
<dbReference type="Gene3D" id="3.30.420.10">
    <property type="entry name" value="Ribonuclease H-like superfamily/Ribonuclease H"/>
    <property type="match status" value="1"/>
</dbReference>
<proteinExistence type="predicted"/>
<dbReference type="InterPro" id="IPR043502">
    <property type="entry name" value="DNA/RNA_pol_sf"/>
</dbReference>
<evidence type="ECO:0000256" key="4">
    <source>
        <dbReference type="ARBA" id="ARBA00022759"/>
    </source>
</evidence>
<keyword evidence="1" id="KW-0808">Transferase</keyword>
<dbReference type="Gene3D" id="1.10.340.70">
    <property type="match status" value="1"/>
</dbReference>